<accession>A0A565DTL9</accession>
<dbReference type="EMBL" id="MH884655">
    <property type="protein sequence ID" value="QDF82159.1"/>
    <property type="molecule type" value="Genomic_DNA"/>
</dbReference>
<dbReference type="SUPFAM" id="SSF56219">
    <property type="entry name" value="DNase I-like"/>
    <property type="match status" value="1"/>
</dbReference>
<sequence>MAIITREEASEVYIIPPHSRSENRIDVNRPTIGVDLSGYKVFTAHSDPNRNEIRQTIAKVARFMTYDNQCQHKRWIIMGDFNTANIPDPPRFPGCFAEKVAPRQMTHPNKKRPGTGTIIDYAIFGGPNSFKGTLQANTKTGDGSSDHWPVEILPK</sequence>
<proteinExistence type="predicted"/>
<protein>
    <submittedName>
        <fullName evidence="2">Cytolethal distending toxin B</fullName>
    </submittedName>
</protein>
<evidence type="ECO:0000313" key="2">
    <source>
        <dbReference type="EMBL" id="QDF82159.1"/>
    </source>
</evidence>
<reference evidence="2" key="1">
    <citation type="journal article" date="2019" name="Mol. Biol. Evol.">
        <title>Horizontal transfer of bacterial cytolethal distending toxin B genes to insects.</title>
        <authorList>
            <person name="Verster K.I."/>
            <person name="Wisecaver J.H."/>
            <person name="Karageorgi M."/>
            <person name="Duncan R.P."/>
            <person name="Gloss A.D."/>
            <person name="Armstrong E."/>
            <person name="Price D.K."/>
            <person name="Menon A.R."/>
            <person name="Ali Z.M."/>
            <person name="Whiteman N.K."/>
        </authorList>
    </citation>
    <scope>NUCLEOTIDE SEQUENCE</scope>
    <source>
        <strain evidence="2">Spal</strain>
    </source>
</reference>
<organism evidence="2">
    <name type="scientific">Scaptomyza pallida</name>
    <dbReference type="NCBI Taxonomy" id="7300"/>
    <lineage>
        <taxon>Eukaryota</taxon>
        <taxon>Metazoa</taxon>
        <taxon>Ecdysozoa</taxon>
        <taxon>Arthropoda</taxon>
        <taxon>Hexapoda</taxon>
        <taxon>Insecta</taxon>
        <taxon>Pterygota</taxon>
        <taxon>Neoptera</taxon>
        <taxon>Endopterygota</taxon>
        <taxon>Diptera</taxon>
        <taxon>Brachycera</taxon>
        <taxon>Muscomorpha</taxon>
        <taxon>Ephydroidea</taxon>
        <taxon>Drosophilidae</taxon>
        <taxon>Scaptomyza</taxon>
    </lineage>
</organism>
<evidence type="ECO:0000256" key="1">
    <source>
        <dbReference type="SAM" id="MobiDB-lite"/>
    </source>
</evidence>
<gene>
    <name evidence="2" type="primary">cdtB</name>
</gene>
<dbReference type="PRINTS" id="PR01388">
    <property type="entry name" value="CDTOXINB"/>
</dbReference>
<dbReference type="InterPro" id="IPR036691">
    <property type="entry name" value="Endo/exonu/phosph_ase_sf"/>
</dbReference>
<feature type="compositionally biased region" description="Basic and acidic residues" evidence="1">
    <location>
        <begin position="144"/>
        <end position="155"/>
    </location>
</feature>
<dbReference type="Gene3D" id="3.60.10.10">
    <property type="entry name" value="Endonuclease/exonuclease/phosphatase"/>
    <property type="match status" value="1"/>
</dbReference>
<dbReference type="InterPro" id="IPR003539">
    <property type="entry name" value="CD_toxinB"/>
</dbReference>
<feature type="region of interest" description="Disordered" evidence="1">
    <location>
        <begin position="136"/>
        <end position="155"/>
    </location>
</feature>
<name>A0A565DTL9_9MUSC</name>
<dbReference type="AlphaFoldDB" id="A0A565DTL9"/>